<accession>A0A1P8VPR1</accession>
<dbReference type="EMBL" id="KX452392">
    <property type="protein sequence ID" value="APZ78607.1"/>
    <property type="molecule type" value="Genomic_DNA"/>
</dbReference>
<feature type="compositionally biased region" description="Basic and acidic residues" evidence="1">
    <location>
        <begin position="165"/>
        <end position="179"/>
    </location>
</feature>
<organism evidence="2">
    <name type="scientific">Escherichia coli</name>
    <dbReference type="NCBI Taxonomy" id="562"/>
    <lineage>
        <taxon>Bacteria</taxon>
        <taxon>Pseudomonadati</taxon>
        <taxon>Pseudomonadota</taxon>
        <taxon>Gammaproteobacteria</taxon>
        <taxon>Enterobacterales</taxon>
        <taxon>Enterobacteriaceae</taxon>
        <taxon>Escherichia</taxon>
    </lineage>
</organism>
<sequence length="275" mass="29408">MVFCSDCSRPLSTGGAGKLTGCHHGMTCKPCRHVFTGRYFHLSVREPLFLRHDRPAATAPLPADRPPGIPPCLLYSITADRCCRRDAPQNPHGRPDTLCRSALPPDQWQKCRLRADLLPGPAAVRRLLPHAVLPGGGPVLPAAEAVPRPGRRPSAPLPAAGSERAGYEASRHPPDDGRRRAGLARRPGLPRFAPAPVLCPASARVPAVFHQGQPAQSALSAAVATVGGSESLTVTLRPDEFFEALIIGIDAFPGLCVIVLWRTMNGQFIPQPQQS</sequence>
<feature type="region of interest" description="Disordered" evidence="1">
    <location>
        <begin position="143"/>
        <end position="184"/>
    </location>
</feature>
<reference evidence="2" key="1">
    <citation type="journal article" date="2016" name="Diagn. Microbiol. Infect. Dis.">
        <title>High-virulence CMY-2- and CTX-M-2-producing avian pathogenic Escherichia coli strains isolated from commercial turkeys.</title>
        <authorList>
            <person name="da Silva K.C."/>
            <person name="Cunha M.P."/>
            <person name="Cerdeira L."/>
            <person name="de Oliveira M.G."/>
            <person name="de Oliveira M.C."/>
            <person name="Gomes C.R."/>
            <person name="Lincopan N."/>
            <person name="Knobl T."/>
            <person name="Moreno A.M."/>
        </authorList>
    </citation>
    <scope>NUCLEOTIDE SEQUENCE</scope>
    <source>
        <strain evidence="2">JB10</strain>
        <plasmid evidence="2">pJB10</plasmid>
    </source>
</reference>
<geneLocation type="plasmid" evidence="2">
    <name>pJB10</name>
</geneLocation>
<reference evidence="2" key="2">
    <citation type="submission" date="2016-06" db="EMBL/GenBank/DDBJ databases">
        <authorList>
            <person name="Silva K.C."/>
            <person name="Cunha M.V."/>
            <person name="Cerdeira L."/>
            <person name="Oliveira M.G.X."/>
            <person name="Oliveira M.C."/>
            <person name="Gomes C.R."/>
            <person name="Knobl T."/>
            <person name="Lincopan N."/>
        </authorList>
    </citation>
    <scope>NUCLEOTIDE SEQUENCE</scope>
    <source>
        <strain evidence="2">JB10</strain>
        <plasmid evidence="2">pJB10</plasmid>
    </source>
</reference>
<dbReference type="AlphaFoldDB" id="A0A1P8VPR1"/>
<evidence type="ECO:0000256" key="1">
    <source>
        <dbReference type="SAM" id="MobiDB-lite"/>
    </source>
</evidence>
<keyword evidence="2" id="KW-0614">Plasmid</keyword>
<name>A0A1P8VPR1_ECOLX</name>
<protein>
    <submittedName>
        <fullName evidence="2">SeT1</fullName>
    </submittedName>
</protein>
<evidence type="ECO:0000313" key="2">
    <source>
        <dbReference type="EMBL" id="APZ78607.1"/>
    </source>
</evidence>
<gene>
    <name evidence="2" type="primary">SeT1</name>
    <name evidence="2" type="ORF">pJB10_0038</name>
</gene>
<proteinExistence type="predicted"/>